<name>A0A3Q0FXQ4_ALLSI</name>
<proteinExistence type="predicted"/>
<gene>
    <name evidence="3" type="primary">PRR22</name>
</gene>
<dbReference type="PANTHER" id="PTHR37871">
    <property type="entry name" value="PROLINE-RICH PROTEIN 22"/>
    <property type="match status" value="1"/>
</dbReference>
<feature type="region of interest" description="Disordered" evidence="1">
    <location>
        <begin position="259"/>
        <end position="301"/>
    </location>
</feature>
<keyword evidence="2" id="KW-1185">Reference proteome</keyword>
<dbReference type="CTD" id="163154"/>
<dbReference type="Proteomes" id="UP000189705">
    <property type="component" value="Unplaced"/>
</dbReference>
<dbReference type="Pfam" id="PF15776">
    <property type="entry name" value="PRR22"/>
    <property type="match status" value="1"/>
</dbReference>
<dbReference type="PANTHER" id="PTHR37871:SF1">
    <property type="entry name" value="PROLINE-RICH PROTEIN 22"/>
    <property type="match status" value="1"/>
</dbReference>
<feature type="region of interest" description="Disordered" evidence="1">
    <location>
        <begin position="320"/>
        <end position="347"/>
    </location>
</feature>
<sequence>MQQPKLFYQHQETYGARSLDQPDCQANRPLPAFVLPENLTSVGTSNLYQTPSQDKEVLMSPPAGFQMAPCGCFFDPRIYRIEWATTNFVQPSVYKLPSGSNSQTPYLLDAQRYLKSPVQTIPYPHYQQIPSNPQYIMPYFNQEGLTSVTEQVNFVPNPLHDSQLVEVPHLQEEGHIQKSDHKLPQLLITLPGLNQNETPIQVGTLNHLEERLNQTTDPDPSHHLDFQVFDGYQAEGRDLQENHVIQNLLANPQTPDVCMEEQNPLPSTGAENAQVVPEGTPCPPPDSIAAEERETADAQKSFDLPEKVLLEDAMKLFGCSPANSDSEVPKDNLSGPPEPSERKRKDCDFPCEDMSSLKLPEELLSCAYSVPEILTTVASLDYFYDIKTNNEEPKWEFGRALPAPRNCASLQDGLQEPQRKKKRSNPSAKKGKHRASKCKASSAQDCCMSQGQDCPVPAI</sequence>
<feature type="region of interest" description="Disordered" evidence="1">
    <location>
        <begin position="407"/>
        <end position="436"/>
    </location>
</feature>
<evidence type="ECO:0000256" key="1">
    <source>
        <dbReference type="SAM" id="MobiDB-lite"/>
    </source>
</evidence>
<reference evidence="3" key="1">
    <citation type="submission" date="2025-08" db="UniProtKB">
        <authorList>
            <consortium name="RefSeq"/>
        </authorList>
    </citation>
    <scope>IDENTIFICATION</scope>
</reference>
<accession>A0A3Q0FXQ4</accession>
<organism evidence="2 3">
    <name type="scientific">Alligator sinensis</name>
    <name type="common">Chinese alligator</name>
    <dbReference type="NCBI Taxonomy" id="38654"/>
    <lineage>
        <taxon>Eukaryota</taxon>
        <taxon>Metazoa</taxon>
        <taxon>Chordata</taxon>
        <taxon>Craniata</taxon>
        <taxon>Vertebrata</taxon>
        <taxon>Euteleostomi</taxon>
        <taxon>Archelosauria</taxon>
        <taxon>Archosauria</taxon>
        <taxon>Crocodylia</taxon>
        <taxon>Alligatoridae</taxon>
        <taxon>Alligatorinae</taxon>
        <taxon>Alligator</taxon>
    </lineage>
</organism>
<dbReference type="KEGG" id="asn:102376760"/>
<dbReference type="InterPro" id="IPR031535">
    <property type="entry name" value="PRR22"/>
</dbReference>
<dbReference type="InParanoid" id="A0A3Q0FXQ4"/>
<feature type="compositionally biased region" description="Basic residues" evidence="1">
    <location>
        <begin position="419"/>
        <end position="436"/>
    </location>
</feature>
<evidence type="ECO:0000313" key="2">
    <source>
        <dbReference type="Proteomes" id="UP000189705"/>
    </source>
</evidence>
<evidence type="ECO:0000313" key="3">
    <source>
        <dbReference type="RefSeq" id="XP_025052361.1"/>
    </source>
</evidence>
<protein>
    <submittedName>
        <fullName evidence="3">Proline-rich protein 22</fullName>
    </submittedName>
</protein>
<dbReference type="RefSeq" id="XP_025052361.1">
    <property type="nucleotide sequence ID" value="XM_025196576.1"/>
</dbReference>
<dbReference type="AlphaFoldDB" id="A0A3Q0FXQ4"/>
<dbReference type="GeneID" id="102376760"/>